<organism evidence="1 3">
    <name type="scientific">Brevibacillus composti</name>
    <dbReference type="NCBI Taxonomy" id="2796470"/>
    <lineage>
        <taxon>Bacteria</taxon>
        <taxon>Bacillati</taxon>
        <taxon>Bacillota</taxon>
        <taxon>Bacilli</taxon>
        <taxon>Bacillales</taxon>
        <taxon>Paenibacillaceae</taxon>
        <taxon>Brevibacillus</taxon>
    </lineage>
</organism>
<evidence type="ECO:0000313" key="3">
    <source>
        <dbReference type="Proteomes" id="UP000595847"/>
    </source>
</evidence>
<accession>A0A7T5JMQ6</accession>
<dbReference type="EMBL" id="CP073708">
    <property type="protein sequence ID" value="QUO40327.1"/>
    <property type="molecule type" value="Genomic_DNA"/>
</dbReference>
<dbReference type="Proteomes" id="UP000595847">
    <property type="component" value="Chromosome"/>
</dbReference>
<gene>
    <name evidence="1" type="ORF">JD108_15215</name>
    <name evidence="2" type="ORF">KDJ56_15160</name>
</gene>
<name>A0A7T5JMQ6_9BACL</name>
<dbReference type="KEGG" id="bcop:JD108_15215"/>
<reference evidence="1 3" key="1">
    <citation type="submission" date="2020-12" db="EMBL/GenBank/DDBJ databases">
        <title>strain FJAT-54423T represents a novel species of the genus Brevibacillus.</title>
        <authorList>
            <person name="Tang R."/>
        </authorList>
    </citation>
    <scope>NUCLEOTIDE SEQUENCE [LARGE SCALE GENOMIC DNA]</scope>
    <source>
        <strain evidence="1 3">FJAT-54423</strain>
    </source>
</reference>
<sequence length="57" mass="7013">MRQSKKEAFAQETNRRLFSVDFHDFLEKEAALNDVEMSREFHISVRDVQELRKRMRR</sequence>
<evidence type="ECO:0000313" key="2">
    <source>
        <dbReference type="EMBL" id="QUO40327.1"/>
    </source>
</evidence>
<dbReference type="Proteomes" id="UP000677234">
    <property type="component" value="Chromosome"/>
</dbReference>
<protein>
    <recommendedName>
        <fullName evidence="5">RNA polymerase subunit sigma-70</fullName>
    </recommendedName>
</protein>
<evidence type="ECO:0000313" key="4">
    <source>
        <dbReference type="Proteomes" id="UP000677234"/>
    </source>
</evidence>
<evidence type="ECO:0000313" key="1">
    <source>
        <dbReference type="EMBL" id="QQE73246.1"/>
    </source>
</evidence>
<proteinExistence type="predicted"/>
<reference evidence="2" key="2">
    <citation type="submission" date="2021-04" db="EMBL/GenBank/DDBJ databases">
        <title>Brevibacillus composti FJAT-54423, complete genome.</title>
        <authorList>
            <person name="Tang R."/>
        </authorList>
    </citation>
    <scope>NUCLEOTIDE SEQUENCE</scope>
    <source>
        <strain evidence="2">FJAT-54424</strain>
    </source>
</reference>
<dbReference type="EMBL" id="CP066308">
    <property type="protein sequence ID" value="QQE73246.1"/>
    <property type="molecule type" value="Genomic_DNA"/>
</dbReference>
<keyword evidence="4" id="KW-1185">Reference proteome</keyword>
<dbReference type="AlphaFoldDB" id="A0A7T5JMQ6"/>
<dbReference type="RefSeq" id="WP_198826872.1">
    <property type="nucleotide sequence ID" value="NZ_CP066308.1"/>
</dbReference>
<evidence type="ECO:0008006" key="5">
    <source>
        <dbReference type="Google" id="ProtNLM"/>
    </source>
</evidence>